<dbReference type="GO" id="GO:0019236">
    <property type="term" value="P:response to pheromone"/>
    <property type="evidence" value="ECO:0007669"/>
    <property type="project" value="UniProtKB-KW"/>
</dbReference>
<dbReference type="CDD" id="cd13949">
    <property type="entry name" value="7tm_V1R_pheromone"/>
    <property type="match status" value="1"/>
</dbReference>
<comment type="subcellular location">
    <subcellularLocation>
        <location evidence="1 12">Cell membrane</location>
        <topology evidence="1 12">Multi-pass membrane protein</topology>
    </subcellularLocation>
</comment>
<gene>
    <name evidence="14" type="ORF">MONAX_5E047492</name>
</gene>
<dbReference type="FunFam" id="1.20.1070.10:FF:000051">
    <property type="entry name" value="Vomeronasal type-1 receptor"/>
    <property type="match status" value="1"/>
</dbReference>
<dbReference type="Pfam" id="PF03402">
    <property type="entry name" value="V1R"/>
    <property type="match status" value="1"/>
</dbReference>
<evidence type="ECO:0000256" key="2">
    <source>
        <dbReference type="ARBA" id="ARBA00010663"/>
    </source>
</evidence>
<dbReference type="PANTHER" id="PTHR24062">
    <property type="entry name" value="VOMERONASAL TYPE-1 RECEPTOR"/>
    <property type="match status" value="1"/>
</dbReference>
<evidence type="ECO:0000256" key="12">
    <source>
        <dbReference type="RuleBase" id="RU364061"/>
    </source>
</evidence>
<evidence type="ECO:0000256" key="1">
    <source>
        <dbReference type="ARBA" id="ARBA00004651"/>
    </source>
</evidence>
<protein>
    <recommendedName>
        <fullName evidence="12">Vomeronasal type-1 receptor</fullName>
    </recommendedName>
</protein>
<comment type="caution">
    <text evidence="14">The sequence shown here is derived from an EMBL/GenBank/DDBJ whole genome shotgun (WGS) entry which is preliminary data.</text>
</comment>
<feature type="transmembrane region" description="Helical" evidence="12">
    <location>
        <begin position="140"/>
        <end position="169"/>
    </location>
</feature>
<dbReference type="PRINTS" id="PR01534">
    <property type="entry name" value="VOMERONASL1R"/>
</dbReference>
<keyword evidence="15" id="KW-1185">Reference proteome</keyword>
<evidence type="ECO:0000256" key="13">
    <source>
        <dbReference type="SAM" id="MobiDB-lite"/>
    </source>
</evidence>
<evidence type="ECO:0000313" key="15">
    <source>
        <dbReference type="Proteomes" id="UP000335636"/>
    </source>
</evidence>
<feature type="transmembrane region" description="Helical" evidence="12">
    <location>
        <begin position="93"/>
        <end position="113"/>
    </location>
</feature>
<accession>A0A5E4D1K8</accession>
<name>A0A5E4D1K8_MARMO</name>
<dbReference type="GO" id="GO:0016503">
    <property type="term" value="F:pheromone receptor activity"/>
    <property type="evidence" value="ECO:0007669"/>
    <property type="project" value="InterPro"/>
</dbReference>
<evidence type="ECO:0000256" key="7">
    <source>
        <dbReference type="ARBA" id="ARBA00023040"/>
    </source>
</evidence>
<feature type="non-terminal residue" evidence="14">
    <location>
        <position position="1"/>
    </location>
</feature>
<reference evidence="14" key="1">
    <citation type="submission" date="2019-04" db="EMBL/GenBank/DDBJ databases">
        <authorList>
            <person name="Alioto T."/>
            <person name="Alioto T."/>
        </authorList>
    </citation>
    <scope>NUCLEOTIDE SEQUENCE [LARGE SCALE GENOMIC DNA]</scope>
</reference>
<evidence type="ECO:0000313" key="14">
    <source>
        <dbReference type="EMBL" id="VTJ87091.1"/>
    </source>
</evidence>
<evidence type="ECO:0000256" key="5">
    <source>
        <dbReference type="ARBA" id="ARBA00022692"/>
    </source>
</evidence>
<evidence type="ECO:0000256" key="4">
    <source>
        <dbReference type="ARBA" id="ARBA00022507"/>
    </source>
</evidence>
<keyword evidence="10 12" id="KW-0675">Receptor</keyword>
<evidence type="ECO:0000256" key="8">
    <source>
        <dbReference type="ARBA" id="ARBA00023136"/>
    </source>
</evidence>
<evidence type="ECO:0000256" key="9">
    <source>
        <dbReference type="ARBA" id="ARBA00023157"/>
    </source>
</evidence>
<organism evidence="14 15">
    <name type="scientific">Marmota monax</name>
    <name type="common">Woodchuck</name>
    <dbReference type="NCBI Taxonomy" id="9995"/>
    <lineage>
        <taxon>Eukaryota</taxon>
        <taxon>Metazoa</taxon>
        <taxon>Chordata</taxon>
        <taxon>Craniata</taxon>
        <taxon>Vertebrata</taxon>
        <taxon>Euteleostomi</taxon>
        <taxon>Mammalia</taxon>
        <taxon>Eutheria</taxon>
        <taxon>Euarchontoglires</taxon>
        <taxon>Glires</taxon>
        <taxon>Rodentia</taxon>
        <taxon>Sciuromorpha</taxon>
        <taxon>Sciuridae</taxon>
        <taxon>Xerinae</taxon>
        <taxon>Marmotini</taxon>
        <taxon>Marmota</taxon>
    </lineage>
</organism>
<dbReference type="GO" id="GO:0007606">
    <property type="term" value="P:sensory perception of chemical stimulus"/>
    <property type="evidence" value="ECO:0007669"/>
    <property type="project" value="UniProtKB-ARBA"/>
</dbReference>
<keyword evidence="5 12" id="KW-0812">Transmembrane</keyword>
<feature type="transmembrane region" description="Helical" evidence="12">
    <location>
        <begin position="12"/>
        <end position="31"/>
    </location>
</feature>
<feature type="transmembrane region" description="Helical" evidence="12">
    <location>
        <begin position="51"/>
        <end position="72"/>
    </location>
</feature>
<evidence type="ECO:0000256" key="10">
    <source>
        <dbReference type="ARBA" id="ARBA00023170"/>
    </source>
</evidence>
<feature type="transmembrane region" description="Helical" evidence="12">
    <location>
        <begin position="198"/>
        <end position="222"/>
    </location>
</feature>
<evidence type="ECO:0000256" key="3">
    <source>
        <dbReference type="ARBA" id="ARBA00022475"/>
    </source>
</evidence>
<sequence length="292" mass="32343">QVQAHQPDRKPFGPVHVVMLLTVDFIAADIFGYQDLGSGFSCKSDISLHRLMRGLSICTTCLLSVLQAITLSPRNSCLAKFKGNSSPQSMCRFLFFWVFNMLISGRFLIAIIATPNVTTLNLMFVTKSCPLQPIGYLFRYIFFSLVTFQDVSFIELMVLSSGYMVTLLCRHKRQCQHLHSTSLSPKASPEHRATRTILLLRAFFVVMYILDFAISSSSGMLWKSDNIHHCVQMLVGNGYSMVPLLIISEGPDPQTFPLFKVGQPGATGADGDGLKHTQDTGDADGESPHDPV</sequence>
<proteinExistence type="inferred from homology"/>
<keyword evidence="3 12" id="KW-1003">Cell membrane</keyword>
<keyword evidence="4 12" id="KW-0589">Pheromone response</keyword>
<dbReference type="AlphaFoldDB" id="A0A5E4D1K8"/>
<dbReference type="Proteomes" id="UP000335636">
    <property type="component" value="Unassembled WGS sequence"/>
</dbReference>
<keyword evidence="11 12" id="KW-0807">Transducer</keyword>
<dbReference type="GO" id="GO:0005886">
    <property type="term" value="C:plasma membrane"/>
    <property type="evidence" value="ECO:0007669"/>
    <property type="project" value="UniProtKB-SubCell"/>
</dbReference>
<keyword evidence="8 12" id="KW-0472">Membrane</keyword>
<keyword evidence="7 12" id="KW-0297">G-protein coupled receptor</keyword>
<dbReference type="InterPro" id="IPR004072">
    <property type="entry name" value="Vmron_rcpt_1"/>
</dbReference>
<evidence type="ECO:0000256" key="11">
    <source>
        <dbReference type="ARBA" id="ARBA00023224"/>
    </source>
</evidence>
<feature type="region of interest" description="Disordered" evidence="13">
    <location>
        <begin position="260"/>
        <end position="292"/>
    </location>
</feature>
<dbReference type="EMBL" id="CABDUW010002504">
    <property type="protein sequence ID" value="VTJ87091.1"/>
    <property type="molecule type" value="Genomic_DNA"/>
</dbReference>
<evidence type="ECO:0000256" key="6">
    <source>
        <dbReference type="ARBA" id="ARBA00022989"/>
    </source>
</evidence>
<keyword evidence="6 12" id="KW-1133">Transmembrane helix</keyword>
<dbReference type="SUPFAM" id="SSF81321">
    <property type="entry name" value="Family A G protein-coupled receptor-like"/>
    <property type="match status" value="1"/>
</dbReference>
<comment type="similarity">
    <text evidence="2 12">Belongs to the G-protein coupled receptor 1 family.</text>
</comment>
<keyword evidence="9" id="KW-1015">Disulfide bond</keyword>